<reference evidence="3" key="1">
    <citation type="submission" date="2025-08" db="UniProtKB">
        <authorList>
            <consortium name="RefSeq"/>
        </authorList>
    </citation>
    <scope>IDENTIFICATION</scope>
</reference>
<accession>A0AB40CKU4</accession>
<evidence type="ECO:0000256" key="1">
    <source>
        <dbReference type="SAM" id="MobiDB-lite"/>
    </source>
</evidence>
<dbReference type="RefSeq" id="XP_039140584.1">
    <property type="nucleotide sequence ID" value="XM_039284650.1"/>
</dbReference>
<protein>
    <submittedName>
        <fullName evidence="3">Extensin-like</fullName>
    </submittedName>
</protein>
<name>A0AB40CKU4_DIOCR</name>
<dbReference type="AlphaFoldDB" id="A0AB40CKU4"/>
<evidence type="ECO:0000313" key="3">
    <source>
        <dbReference type="RefSeq" id="XP_039140584.1"/>
    </source>
</evidence>
<sequence length="190" mass="20830">MNLFHQEQTRKGLPVKYTTGLHMVQTEAPGTSHGGEHSWQYKKLETEPPVSGPGRLPCPPPVTYGGSTIPPPMPPFSYPRPFYPTQNSSWDNYHQNRPPPVSQISHGMMGPDNCHVNVPGMPFVPSSINPVSQLFENSGQRYDQKVPNRPNPPPPDVLPPLPSPPPLPLSQPPSIPPPPRFSPSQSSICS</sequence>
<gene>
    <name evidence="3" type="primary">LOC120277813</name>
</gene>
<proteinExistence type="predicted"/>
<evidence type="ECO:0000313" key="2">
    <source>
        <dbReference type="Proteomes" id="UP001515500"/>
    </source>
</evidence>
<dbReference type="Proteomes" id="UP001515500">
    <property type="component" value="Chromosome 15"/>
</dbReference>
<dbReference type="GeneID" id="120277813"/>
<keyword evidence="2" id="KW-1185">Reference proteome</keyword>
<feature type="compositionally biased region" description="Pro residues" evidence="1">
    <location>
        <begin position="149"/>
        <end position="181"/>
    </location>
</feature>
<feature type="region of interest" description="Disordered" evidence="1">
    <location>
        <begin position="140"/>
        <end position="190"/>
    </location>
</feature>
<organism evidence="2 3">
    <name type="scientific">Dioscorea cayennensis subsp. rotundata</name>
    <name type="common">White Guinea yam</name>
    <name type="synonym">Dioscorea rotundata</name>
    <dbReference type="NCBI Taxonomy" id="55577"/>
    <lineage>
        <taxon>Eukaryota</taxon>
        <taxon>Viridiplantae</taxon>
        <taxon>Streptophyta</taxon>
        <taxon>Embryophyta</taxon>
        <taxon>Tracheophyta</taxon>
        <taxon>Spermatophyta</taxon>
        <taxon>Magnoliopsida</taxon>
        <taxon>Liliopsida</taxon>
        <taxon>Dioscoreales</taxon>
        <taxon>Dioscoreaceae</taxon>
        <taxon>Dioscorea</taxon>
    </lineage>
</organism>